<dbReference type="EMBL" id="CP023247">
    <property type="protein sequence ID" value="ASZ49379.1"/>
    <property type="molecule type" value="Genomic_DNA"/>
</dbReference>
<name>A0A249VYH0_VIBPH</name>
<accession>A0A249VYH0</accession>
<protein>
    <recommendedName>
        <fullName evidence="5">Lipoprotein</fullName>
    </recommendedName>
</protein>
<reference evidence="3 4" key="1">
    <citation type="submission" date="2015-08" db="EMBL/GenBank/DDBJ databases">
        <title>Draft Genome Sequences of Vibrio parahaemolyticus Strains.</title>
        <authorList>
            <person name="Gonzalez-Escalona N."/>
            <person name="DePaola A."/>
        </authorList>
    </citation>
    <scope>NUCLEOTIDE SEQUENCE [LARGE SCALE GENOMIC DNA]</scope>
    <source>
        <strain evidence="3 4">CFSAN001621</strain>
    </source>
</reference>
<evidence type="ECO:0000256" key="1">
    <source>
        <dbReference type="SAM" id="SignalP"/>
    </source>
</evidence>
<dbReference type="PROSITE" id="PS51257">
    <property type="entry name" value="PROKAR_LIPOPROTEIN"/>
    <property type="match status" value="1"/>
</dbReference>
<dbReference type="RefSeq" id="WP_005498128.1">
    <property type="nucleotide sequence ID" value="NZ_CP023247.2"/>
</dbReference>
<feature type="signal peptide" evidence="1">
    <location>
        <begin position="1"/>
        <end position="17"/>
    </location>
</feature>
<organism evidence="2">
    <name type="scientific">Vibrio parahaemolyticus</name>
    <dbReference type="NCBI Taxonomy" id="670"/>
    <lineage>
        <taxon>Bacteria</taxon>
        <taxon>Pseudomonadati</taxon>
        <taxon>Pseudomonadota</taxon>
        <taxon>Gammaproteobacteria</taxon>
        <taxon>Vibrionales</taxon>
        <taxon>Vibrionaceae</taxon>
        <taxon>Vibrio</taxon>
    </lineage>
</organism>
<dbReference type="Proteomes" id="UP000191946">
    <property type="component" value="Unassembled WGS sequence"/>
</dbReference>
<dbReference type="AlphaFoldDB" id="A0A249VYH0"/>
<evidence type="ECO:0000313" key="2">
    <source>
        <dbReference type="EMBL" id="ASZ49379.1"/>
    </source>
</evidence>
<gene>
    <name evidence="3" type="ORF">AKG60_15090</name>
    <name evidence="2" type="ORF">YA91_01865</name>
</gene>
<sequence length="264" mass="29671">MKRKVFFVAFASLVLSACGGGDGGEKDSNTIAPSNNESQCGNMPEMSCSYDINKLTLNFSLRTTSDYMIRPGASFYASGYSQGIFPSQIDTIEIHADGKVYKPDNKYNPNVSFPIIPVGAPAYEFYWYRNGDLVTSTSIDQIASPINIVSKNEKNGTDIVSVEWIEENNHQYDVELRFLTCTQNNGEVVNIDPIEYRYENHTSPFSFSLQEQFSRTIDELKSDYAECDVFIDISSKNLLTTPSHQSRKLLIHSYSGEVFNISLF</sequence>
<dbReference type="EMBL" id="LHQV01000015">
    <property type="protein sequence ID" value="OQJ99335.1"/>
    <property type="molecule type" value="Genomic_DNA"/>
</dbReference>
<evidence type="ECO:0000313" key="4">
    <source>
        <dbReference type="Proteomes" id="UP000191946"/>
    </source>
</evidence>
<keyword evidence="4" id="KW-1185">Reference proteome</keyword>
<feature type="chain" id="PRO_5044570376" description="Lipoprotein" evidence="1">
    <location>
        <begin position="18"/>
        <end position="264"/>
    </location>
</feature>
<proteinExistence type="predicted"/>
<evidence type="ECO:0008006" key="5">
    <source>
        <dbReference type="Google" id="ProtNLM"/>
    </source>
</evidence>
<evidence type="ECO:0000313" key="3">
    <source>
        <dbReference type="EMBL" id="OQJ99335.1"/>
    </source>
</evidence>
<keyword evidence="1" id="KW-0732">Signal</keyword>
<reference evidence="2" key="2">
    <citation type="submission" date="2017-09" db="EMBL/GenBank/DDBJ databases">
        <authorList>
            <person name="Ehlers B."/>
            <person name="Leendertz F.H."/>
        </authorList>
    </citation>
    <scope>NUCLEOTIDE SEQUENCE</scope>
    <source>
        <strain evidence="2">MAVP-26</strain>
    </source>
</reference>